<feature type="repeat" description="ANK" evidence="7">
    <location>
        <begin position="327"/>
        <end position="359"/>
    </location>
</feature>
<evidence type="ECO:0000256" key="4">
    <source>
        <dbReference type="ARBA" id="ARBA00023043"/>
    </source>
</evidence>
<reference evidence="10" key="1">
    <citation type="journal article" date="2023" name="Mol. Phylogenet. Evol.">
        <title>Genome-scale phylogeny and comparative genomics of the fungal order Sordariales.</title>
        <authorList>
            <person name="Hensen N."/>
            <person name="Bonometti L."/>
            <person name="Westerberg I."/>
            <person name="Brannstrom I.O."/>
            <person name="Guillou S."/>
            <person name="Cros-Aarteil S."/>
            <person name="Calhoun S."/>
            <person name="Haridas S."/>
            <person name="Kuo A."/>
            <person name="Mondo S."/>
            <person name="Pangilinan J."/>
            <person name="Riley R."/>
            <person name="LaButti K."/>
            <person name="Andreopoulos B."/>
            <person name="Lipzen A."/>
            <person name="Chen C."/>
            <person name="Yan M."/>
            <person name="Daum C."/>
            <person name="Ng V."/>
            <person name="Clum A."/>
            <person name="Steindorff A."/>
            <person name="Ohm R.A."/>
            <person name="Martin F."/>
            <person name="Silar P."/>
            <person name="Natvig D.O."/>
            <person name="Lalanne C."/>
            <person name="Gautier V."/>
            <person name="Ament-Velasquez S.L."/>
            <person name="Kruys A."/>
            <person name="Hutchinson M.I."/>
            <person name="Powell A.J."/>
            <person name="Barry K."/>
            <person name="Miller A.N."/>
            <person name="Grigoriev I.V."/>
            <person name="Debuchy R."/>
            <person name="Gladieux P."/>
            <person name="Hiltunen Thoren M."/>
            <person name="Johannesson H."/>
        </authorList>
    </citation>
    <scope>NUCLEOTIDE SEQUENCE</scope>
    <source>
        <strain evidence="10">PSN243</strain>
    </source>
</reference>
<dbReference type="Proteomes" id="UP001321760">
    <property type="component" value="Unassembled WGS sequence"/>
</dbReference>
<dbReference type="Gene3D" id="1.25.40.20">
    <property type="entry name" value="Ankyrin repeat-containing domain"/>
    <property type="match status" value="1"/>
</dbReference>
<reference evidence="10" key="2">
    <citation type="submission" date="2023-05" db="EMBL/GenBank/DDBJ databases">
        <authorList>
            <consortium name="Lawrence Berkeley National Laboratory"/>
            <person name="Steindorff A."/>
            <person name="Hensen N."/>
            <person name="Bonometti L."/>
            <person name="Westerberg I."/>
            <person name="Brannstrom I.O."/>
            <person name="Guillou S."/>
            <person name="Cros-Aarteil S."/>
            <person name="Calhoun S."/>
            <person name="Haridas S."/>
            <person name="Kuo A."/>
            <person name="Mondo S."/>
            <person name="Pangilinan J."/>
            <person name="Riley R."/>
            <person name="Labutti K."/>
            <person name="Andreopoulos B."/>
            <person name="Lipzen A."/>
            <person name="Chen C."/>
            <person name="Yanf M."/>
            <person name="Daum C."/>
            <person name="Ng V."/>
            <person name="Clum A."/>
            <person name="Ohm R."/>
            <person name="Martin F."/>
            <person name="Silar P."/>
            <person name="Natvig D."/>
            <person name="Lalanne C."/>
            <person name="Gautier V."/>
            <person name="Ament-Velasquez S.L."/>
            <person name="Kruys A."/>
            <person name="Hutchinson M.I."/>
            <person name="Powell A.J."/>
            <person name="Barry K."/>
            <person name="Miller A.N."/>
            <person name="Grigoriev I.V."/>
            <person name="Debuchy R."/>
            <person name="Gladieux P."/>
            <person name="Thoren M.H."/>
            <person name="Johannesson H."/>
        </authorList>
    </citation>
    <scope>NUCLEOTIDE SEQUENCE</scope>
    <source>
        <strain evidence="10">PSN243</strain>
    </source>
</reference>
<evidence type="ECO:0000256" key="1">
    <source>
        <dbReference type="ARBA" id="ARBA00004123"/>
    </source>
</evidence>
<feature type="compositionally biased region" description="Polar residues" evidence="8">
    <location>
        <begin position="163"/>
        <end position="199"/>
    </location>
</feature>
<dbReference type="PROSITE" id="PS50088">
    <property type="entry name" value="ANK_REPEAT"/>
    <property type="match status" value="2"/>
</dbReference>
<dbReference type="InterPro" id="IPR036887">
    <property type="entry name" value="HTH_APSES_sf"/>
</dbReference>
<dbReference type="SUPFAM" id="SSF48403">
    <property type="entry name" value="Ankyrin repeat"/>
    <property type="match status" value="1"/>
</dbReference>
<dbReference type="SMART" id="SM00248">
    <property type="entry name" value="ANK"/>
    <property type="match status" value="3"/>
</dbReference>
<dbReference type="InterPro" id="IPR002110">
    <property type="entry name" value="Ankyrin_rpt"/>
</dbReference>
<dbReference type="PROSITE" id="PS50297">
    <property type="entry name" value="ANK_REP_REGION"/>
    <property type="match status" value="2"/>
</dbReference>
<evidence type="ECO:0000259" key="9">
    <source>
        <dbReference type="PROSITE" id="PS51299"/>
    </source>
</evidence>
<keyword evidence="5" id="KW-0539">Nucleus</keyword>
<name>A0AAV9GEH8_9PEZI</name>
<gene>
    <name evidence="10" type="ORF">QBC34DRAFT_143896</name>
</gene>
<feature type="region of interest" description="Disordered" evidence="8">
    <location>
        <begin position="513"/>
        <end position="543"/>
    </location>
</feature>
<feature type="region of interest" description="Disordered" evidence="8">
    <location>
        <begin position="87"/>
        <end position="122"/>
    </location>
</feature>
<accession>A0AAV9GEH8</accession>
<evidence type="ECO:0000256" key="6">
    <source>
        <dbReference type="ARBA" id="ARBA00023321"/>
    </source>
</evidence>
<keyword evidence="3" id="KW-0749">Sporulation</keyword>
<dbReference type="GO" id="GO:0001228">
    <property type="term" value="F:DNA-binding transcription activator activity, RNA polymerase II-specific"/>
    <property type="evidence" value="ECO:0007669"/>
    <property type="project" value="UniProtKB-ARBA"/>
</dbReference>
<evidence type="ECO:0000256" key="7">
    <source>
        <dbReference type="PROSITE-ProRule" id="PRU00023"/>
    </source>
</evidence>
<feature type="region of interest" description="Disordered" evidence="8">
    <location>
        <begin position="145"/>
        <end position="199"/>
    </location>
</feature>
<evidence type="ECO:0000256" key="2">
    <source>
        <dbReference type="ARBA" id="ARBA00022737"/>
    </source>
</evidence>
<keyword evidence="4 7" id="KW-0040">ANK repeat</keyword>
<protein>
    <recommendedName>
        <fullName evidence="9">HTH APSES-type domain-containing protein</fullName>
    </recommendedName>
</protein>
<dbReference type="PROSITE" id="PS51299">
    <property type="entry name" value="HTH_APSES"/>
    <property type="match status" value="1"/>
</dbReference>
<feature type="repeat" description="ANK" evidence="7">
    <location>
        <begin position="467"/>
        <end position="499"/>
    </location>
</feature>
<dbReference type="InterPro" id="IPR003163">
    <property type="entry name" value="Tscrpt_reg_HTH_APSES-type"/>
</dbReference>
<dbReference type="SUPFAM" id="SSF54616">
    <property type="entry name" value="DNA-binding domain of Mlu1-box binding protein MBP1"/>
    <property type="match status" value="1"/>
</dbReference>
<dbReference type="GO" id="GO:0033309">
    <property type="term" value="C:SBF transcription complex"/>
    <property type="evidence" value="ECO:0007669"/>
    <property type="project" value="TreeGrafter"/>
</dbReference>
<comment type="caution">
    <text evidence="10">The sequence shown here is derived from an EMBL/GenBank/DDBJ whole genome shotgun (WGS) entry which is preliminary data.</text>
</comment>
<evidence type="ECO:0000256" key="8">
    <source>
        <dbReference type="SAM" id="MobiDB-lite"/>
    </source>
</evidence>
<dbReference type="FunFam" id="1.25.40.20:FF:000365">
    <property type="entry name" value="Start control protein cdc10"/>
    <property type="match status" value="1"/>
</dbReference>
<evidence type="ECO:0000313" key="10">
    <source>
        <dbReference type="EMBL" id="KAK4446891.1"/>
    </source>
</evidence>
<dbReference type="Pfam" id="PF00023">
    <property type="entry name" value="Ank"/>
    <property type="match status" value="2"/>
</dbReference>
<organism evidence="10 11">
    <name type="scientific">Podospora aff. communis PSN243</name>
    <dbReference type="NCBI Taxonomy" id="3040156"/>
    <lineage>
        <taxon>Eukaryota</taxon>
        <taxon>Fungi</taxon>
        <taxon>Dikarya</taxon>
        <taxon>Ascomycota</taxon>
        <taxon>Pezizomycotina</taxon>
        <taxon>Sordariomycetes</taxon>
        <taxon>Sordariomycetidae</taxon>
        <taxon>Sordariales</taxon>
        <taxon>Podosporaceae</taxon>
        <taxon>Podospora</taxon>
    </lineage>
</organism>
<feature type="domain" description="HTH APSES-type" evidence="9">
    <location>
        <begin position="1"/>
        <end position="99"/>
    </location>
</feature>
<dbReference type="PANTHER" id="PTHR43828">
    <property type="entry name" value="ASPARAGINASE"/>
    <property type="match status" value="1"/>
</dbReference>
<dbReference type="InterPro" id="IPR018004">
    <property type="entry name" value="KilA/APSES_HTH"/>
</dbReference>
<dbReference type="Gene3D" id="3.10.260.10">
    <property type="entry name" value="Transcription regulator HTH, APSES-type DNA-binding domain"/>
    <property type="match status" value="1"/>
</dbReference>
<dbReference type="GO" id="GO:0048315">
    <property type="term" value="P:conidium formation"/>
    <property type="evidence" value="ECO:0007669"/>
    <property type="project" value="UniProtKB-KW"/>
</dbReference>
<comment type="subcellular location">
    <subcellularLocation>
        <location evidence="1">Nucleus</location>
    </subcellularLocation>
</comment>
<dbReference type="InterPro" id="IPR036770">
    <property type="entry name" value="Ankyrin_rpt-contain_sf"/>
</dbReference>
<dbReference type="SMART" id="SM01252">
    <property type="entry name" value="KilA-N"/>
    <property type="match status" value="1"/>
</dbReference>
<dbReference type="EMBL" id="MU865953">
    <property type="protein sequence ID" value="KAK4446891.1"/>
    <property type="molecule type" value="Genomic_DNA"/>
</dbReference>
<dbReference type="InterPro" id="IPR051642">
    <property type="entry name" value="SWI6-like"/>
</dbReference>
<keyword evidence="11" id="KW-1185">Reference proteome</keyword>
<keyword evidence="6" id="KW-0183">Conidiation</keyword>
<evidence type="ECO:0000256" key="3">
    <source>
        <dbReference type="ARBA" id="ARBA00022969"/>
    </source>
</evidence>
<sequence length="754" mass="81971">MDVNGVAVMRRQNDGWLNATQILKVAGVEKGRRTKILEKEIQTGEHEKVQGGYGKYQGTWIPFDRGLQVCEQYGVKDTLLKLLTHNRNADGGAGDVDTPTKEQAMAAQRKRMYTSSQENRTSGLSGTFFKNISATASHAVAAISKARFDSPGPRNRSGPTRAPSFNRQSSMNQELNDFPSNSQQSFASDYGQNGESAYGSQTTQMMNGDGMDQPPRKRQRVLTPANSFGGLTPTYPPIDTYNGAFPGSPTEPNESFIYSQAGLNADLDRPYGPIPLRPLPHEASSEADARRGMLMSLFLHPDGPTEEQCEPLRDMIPQEIDMPLDAQSHTALHWAATLGRMPLLKVLIRAGSSPFRVNVAGETPLMRVVAVTNSKEQNTFTEILDLLGGTIDVADDKGRTILHHIAFTSAIKGRSAASKYYLESLLEWVVRQGSAPNSQALPNGNNGAARIGLGRFMSEIVNAQDNAGDTALNVAARVGMRSIISQLLEVGADPNLANNMGLKPTDFGIGREPMDIANGENGANGNGASHQPSQNSKGNSDDVLNSITHLIGETTTVFHDEVKRKQELIDTLHSSLRITGQKLVEERRALAAIQQKVKSQTITRSRVANLTAACIEEERRLQDLESQHGPLDVAGTNAFEVEMLAVLKAMAVGVREKDGAPLGATLPGASDLRARINAYRNRTAETRNAVAQLEGRSKEKELQYRRLVSLCTKVPDADVEGVVDQLMRAVESEQQDLEIPRVQRFLSGVAAVGQ</sequence>
<dbReference type="GO" id="GO:0003713">
    <property type="term" value="F:transcription coactivator activity"/>
    <property type="evidence" value="ECO:0007669"/>
    <property type="project" value="TreeGrafter"/>
</dbReference>
<feature type="compositionally biased region" description="Polar residues" evidence="8">
    <location>
        <begin position="113"/>
        <end position="122"/>
    </location>
</feature>
<feature type="compositionally biased region" description="Low complexity" evidence="8">
    <location>
        <begin position="517"/>
        <end position="528"/>
    </location>
</feature>
<dbReference type="GO" id="GO:0030907">
    <property type="term" value="C:MBF transcription complex"/>
    <property type="evidence" value="ECO:0007669"/>
    <property type="project" value="TreeGrafter"/>
</dbReference>
<dbReference type="GO" id="GO:0003677">
    <property type="term" value="F:DNA binding"/>
    <property type="evidence" value="ECO:0007669"/>
    <property type="project" value="InterPro"/>
</dbReference>
<proteinExistence type="predicted"/>
<dbReference type="Pfam" id="PF04383">
    <property type="entry name" value="KilA-N"/>
    <property type="match status" value="1"/>
</dbReference>
<evidence type="ECO:0000313" key="11">
    <source>
        <dbReference type="Proteomes" id="UP001321760"/>
    </source>
</evidence>
<dbReference type="GO" id="GO:0030435">
    <property type="term" value="P:sporulation resulting in formation of a cellular spore"/>
    <property type="evidence" value="ECO:0007669"/>
    <property type="project" value="UniProtKB-KW"/>
</dbReference>
<dbReference type="AlphaFoldDB" id="A0AAV9GEH8"/>
<dbReference type="PANTHER" id="PTHR43828:SF3">
    <property type="entry name" value="CHROMO DOMAIN-CONTAINING PROTEIN"/>
    <property type="match status" value="1"/>
</dbReference>
<keyword evidence="2" id="KW-0677">Repeat</keyword>
<feature type="compositionally biased region" description="Polar residues" evidence="8">
    <location>
        <begin position="529"/>
        <end position="543"/>
    </location>
</feature>
<evidence type="ECO:0000256" key="5">
    <source>
        <dbReference type="ARBA" id="ARBA00023242"/>
    </source>
</evidence>